<reference evidence="1" key="1">
    <citation type="journal article" date="2020" name="Microb. Genom.">
        <title>Genetic diversity of clinical and environmental Mucorales isolates obtained from an investigation of mucormycosis cases among solid organ transplant recipients.</title>
        <authorList>
            <person name="Nguyen M.H."/>
            <person name="Kaul D."/>
            <person name="Muto C."/>
            <person name="Cheng S.J."/>
            <person name="Richter R.A."/>
            <person name="Bruno V.M."/>
            <person name="Liu G."/>
            <person name="Beyhan S."/>
            <person name="Sundermann A.J."/>
            <person name="Mounaud S."/>
            <person name="Pasculle A.W."/>
            <person name="Nierman W.C."/>
            <person name="Driscoll E."/>
            <person name="Cumbie R."/>
            <person name="Clancy C.J."/>
            <person name="Dupont C.L."/>
        </authorList>
    </citation>
    <scope>NUCLEOTIDE SEQUENCE</scope>
    <source>
        <strain evidence="1">GL11</strain>
    </source>
</reference>
<keyword evidence="2" id="KW-1185">Reference proteome</keyword>
<sequence length="72" mass="7307">MFDTSRFRGTILTAQASGGIGSPSRTVTAWQTSGGAAVAVCIQPAVPSIARARAKRACLAIMSGFRVQPGAA</sequence>
<dbReference type="Proteomes" id="UP000716291">
    <property type="component" value="Unassembled WGS sequence"/>
</dbReference>
<proteinExistence type="predicted"/>
<name>A0A9P6WQL7_RHIOR</name>
<dbReference type="EMBL" id="JAANQT010023046">
    <property type="protein sequence ID" value="KAG1270154.1"/>
    <property type="molecule type" value="Genomic_DNA"/>
</dbReference>
<comment type="caution">
    <text evidence="1">The sequence shown here is derived from an EMBL/GenBank/DDBJ whole genome shotgun (WGS) entry which is preliminary data.</text>
</comment>
<dbReference type="AlphaFoldDB" id="A0A9P6WQL7"/>
<organism evidence="1 2">
    <name type="scientific">Rhizopus oryzae</name>
    <name type="common">Mucormycosis agent</name>
    <name type="synonym">Rhizopus arrhizus var. delemar</name>
    <dbReference type="NCBI Taxonomy" id="64495"/>
    <lineage>
        <taxon>Eukaryota</taxon>
        <taxon>Fungi</taxon>
        <taxon>Fungi incertae sedis</taxon>
        <taxon>Mucoromycota</taxon>
        <taxon>Mucoromycotina</taxon>
        <taxon>Mucoromycetes</taxon>
        <taxon>Mucorales</taxon>
        <taxon>Mucorineae</taxon>
        <taxon>Rhizopodaceae</taxon>
        <taxon>Rhizopus</taxon>
    </lineage>
</organism>
<protein>
    <submittedName>
        <fullName evidence="1">Uncharacterized protein</fullName>
    </submittedName>
</protein>
<gene>
    <name evidence="1" type="ORF">G6F64_015652</name>
</gene>
<evidence type="ECO:0000313" key="2">
    <source>
        <dbReference type="Proteomes" id="UP000716291"/>
    </source>
</evidence>
<accession>A0A9P6WQL7</accession>
<evidence type="ECO:0000313" key="1">
    <source>
        <dbReference type="EMBL" id="KAG1270154.1"/>
    </source>
</evidence>